<dbReference type="HOGENOM" id="CLU_062618_6_0_11"/>
<feature type="domain" description="HTH iclR-type" evidence="4">
    <location>
        <begin position="2"/>
        <end position="61"/>
    </location>
</feature>
<dbReference type="RefSeq" id="WP_035866379.1">
    <property type="nucleotide sequence ID" value="NZ_KK853997.1"/>
</dbReference>
<dbReference type="InterPro" id="IPR014757">
    <property type="entry name" value="Tscrpt_reg_IclR_C"/>
</dbReference>
<protein>
    <submittedName>
        <fullName evidence="6">IclR family transcriptional regulator</fullName>
    </submittedName>
</protein>
<evidence type="ECO:0000256" key="1">
    <source>
        <dbReference type="ARBA" id="ARBA00023015"/>
    </source>
</evidence>
<dbReference type="eggNOG" id="COG1414">
    <property type="taxonomic scope" value="Bacteria"/>
</dbReference>
<dbReference type="PATRIC" id="fig|1348663.4.peg.4971"/>
<dbReference type="Pfam" id="PF01614">
    <property type="entry name" value="IclR_C"/>
    <property type="match status" value="1"/>
</dbReference>
<keyword evidence="7" id="KW-1185">Reference proteome</keyword>
<dbReference type="Pfam" id="PF09339">
    <property type="entry name" value="HTH_IclR"/>
    <property type="match status" value="1"/>
</dbReference>
<dbReference type="GO" id="GO:0045892">
    <property type="term" value="P:negative regulation of DNA-templated transcription"/>
    <property type="evidence" value="ECO:0007669"/>
    <property type="project" value="TreeGrafter"/>
</dbReference>
<dbReference type="PROSITE" id="PS51077">
    <property type="entry name" value="HTH_ICLR"/>
    <property type="match status" value="1"/>
</dbReference>
<evidence type="ECO:0000256" key="3">
    <source>
        <dbReference type="ARBA" id="ARBA00023163"/>
    </source>
</evidence>
<dbReference type="AlphaFoldDB" id="A0A066YYH5"/>
<feature type="domain" description="IclR-ED" evidence="5">
    <location>
        <begin position="62"/>
        <end position="262"/>
    </location>
</feature>
<keyword evidence="3" id="KW-0804">Transcription</keyword>
<dbReference type="InterPro" id="IPR050707">
    <property type="entry name" value="HTH_MetabolicPath_Reg"/>
</dbReference>
<evidence type="ECO:0000259" key="5">
    <source>
        <dbReference type="PROSITE" id="PS51078"/>
    </source>
</evidence>
<sequence length="284" mass="30584">MSQTVDRALTILASLGEGPASLEQAASRIGVHKSTALRLLRTLQEHGFVTRQSDQRYRLGGRLFSLAHQALEGIDIRQVAAPYLAVLNERYGHTVHLSVLEGDEVLYLDKVEARYPEHGRSWLGEESRIGRRAPAAATAAGKVLLADLPADRLAAFLAEAELPASAFLAEAELPARTPQSIRDPEELRTELADVRQRGWAVDQAEYHESVNCIAAPIAGTEGTAIAACSISAPVRVASVVELSKLLPELLCTVEAISLAYGGSPTPRWCENRCGAKHAVRAGRA</sequence>
<dbReference type="PANTHER" id="PTHR30136">
    <property type="entry name" value="HELIX-TURN-HELIX TRANSCRIPTIONAL REGULATOR, ICLR FAMILY"/>
    <property type="match status" value="1"/>
</dbReference>
<gene>
    <name evidence="6" type="ORF">KCH_51360</name>
</gene>
<dbReference type="EMBL" id="JNBY01000096">
    <property type="protein sequence ID" value="KDN82990.1"/>
    <property type="molecule type" value="Genomic_DNA"/>
</dbReference>
<evidence type="ECO:0000313" key="7">
    <source>
        <dbReference type="Proteomes" id="UP000027178"/>
    </source>
</evidence>
<dbReference type="SUPFAM" id="SSF55781">
    <property type="entry name" value="GAF domain-like"/>
    <property type="match status" value="1"/>
</dbReference>
<dbReference type="Gene3D" id="1.10.10.10">
    <property type="entry name" value="Winged helix-like DNA-binding domain superfamily/Winged helix DNA-binding domain"/>
    <property type="match status" value="1"/>
</dbReference>
<dbReference type="GO" id="GO:0003700">
    <property type="term" value="F:DNA-binding transcription factor activity"/>
    <property type="evidence" value="ECO:0007669"/>
    <property type="project" value="TreeGrafter"/>
</dbReference>
<comment type="caution">
    <text evidence="6">The sequence shown here is derived from an EMBL/GenBank/DDBJ whole genome shotgun (WGS) entry which is preliminary data.</text>
</comment>
<reference evidence="6 7" key="1">
    <citation type="submission" date="2014-05" db="EMBL/GenBank/DDBJ databases">
        <title>Draft Genome Sequence of Kitasatospora cheerisanensis KCTC 2395.</title>
        <authorList>
            <person name="Nam D.H."/>
        </authorList>
    </citation>
    <scope>NUCLEOTIDE SEQUENCE [LARGE SCALE GENOMIC DNA]</scope>
    <source>
        <strain evidence="6 7">KCTC 2395</strain>
    </source>
</reference>
<dbReference type="GO" id="GO:0003677">
    <property type="term" value="F:DNA binding"/>
    <property type="evidence" value="ECO:0007669"/>
    <property type="project" value="UniProtKB-KW"/>
</dbReference>
<dbReference type="InterPro" id="IPR036390">
    <property type="entry name" value="WH_DNA-bd_sf"/>
</dbReference>
<dbReference type="InterPro" id="IPR036388">
    <property type="entry name" value="WH-like_DNA-bd_sf"/>
</dbReference>
<keyword evidence="1" id="KW-0805">Transcription regulation</keyword>
<dbReference type="SMART" id="SM00346">
    <property type="entry name" value="HTH_ICLR"/>
    <property type="match status" value="1"/>
</dbReference>
<dbReference type="InterPro" id="IPR029016">
    <property type="entry name" value="GAF-like_dom_sf"/>
</dbReference>
<dbReference type="PROSITE" id="PS51078">
    <property type="entry name" value="ICLR_ED"/>
    <property type="match status" value="1"/>
</dbReference>
<accession>A0A066YYH5</accession>
<dbReference type="SUPFAM" id="SSF46785">
    <property type="entry name" value="Winged helix' DNA-binding domain"/>
    <property type="match status" value="1"/>
</dbReference>
<organism evidence="6 7">
    <name type="scientific">Kitasatospora cheerisanensis KCTC 2395</name>
    <dbReference type="NCBI Taxonomy" id="1348663"/>
    <lineage>
        <taxon>Bacteria</taxon>
        <taxon>Bacillati</taxon>
        <taxon>Actinomycetota</taxon>
        <taxon>Actinomycetes</taxon>
        <taxon>Kitasatosporales</taxon>
        <taxon>Streptomycetaceae</taxon>
        <taxon>Kitasatospora</taxon>
    </lineage>
</organism>
<dbReference type="Gene3D" id="3.30.450.40">
    <property type="match status" value="1"/>
</dbReference>
<dbReference type="OrthoDB" id="9807558at2"/>
<evidence type="ECO:0000256" key="2">
    <source>
        <dbReference type="ARBA" id="ARBA00023125"/>
    </source>
</evidence>
<dbReference type="InterPro" id="IPR005471">
    <property type="entry name" value="Tscrpt_reg_IclR_N"/>
</dbReference>
<evidence type="ECO:0000313" key="6">
    <source>
        <dbReference type="EMBL" id="KDN82990.1"/>
    </source>
</evidence>
<proteinExistence type="predicted"/>
<name>A0A066YYH5_9ACTN</name>
<evidence type="ECO:0000259" key="4">
    <source>
        <dbReference type="PROSITE" id="PS51077"/>
    </source>
</evidence>
<keyword evidence="2" id="KW-0238">DNA-binding</keyword>
<dbReference type="Proteomes" id="UP000027178">
    <property type="component" value="Unassembled WGS sequence"/>
</dbReference>
<dbReference type="PANTHER" id="PTHR30136:SF24">
    <property type="entry name" value="HTH-TYPE TRANSCRIPTIONAL REPRESSOR ALLR"/>
    <property type="match status" value="1"/>
</dbReference>